<organism evidence="2 3">
    <name type="scientific">Deinococcus gobiensis (strain DSM 21396 / JCM 16679 / CGMCC 1.7299 / I-0)</name>
    <dbReference type="NCBI Taxonomy" id="745776"/>
    <lineage>
        <taxon>Bacteria</taxon>
        <taxon>Thermotogati</taxon>
        <taxon>Deinococcota</taxon>
        <taxon>Deinococci</taxon>
        <taxon>Deinococcales</taxon>
        <taxon>Deinococcaceae</taxon>
        <taxon>Deinococcus</taxon>
    </lineage>
</organism>
<dbReference type="EMBL" id="CP002193">
    <property type="protein sequence ID" value="AFD27516.1"/>
    <property type="molecule type" value="Genomic_DNA"/>
</dbReference>
<name>H8H1W9_DEIGI</name>
<accession>H8H1W9</accession>
<proteinExistence type="predicted"/>
<evidence type="ECO:0000256" key="1">
    <source>
        <dbReference type="SAM" id="SignalP"/>
    </source>
</evidence>
<dbReference type="KEGG" id="dgo:DGo_PB0247"/>
<keyword evidence="3" id="KW-1185">Reference proteome</keyword>
<feature type="signal peptide" evidence="1">
    <location>
        <begin position="1"/>
        <end position="21"/>
    </location>
</feature>
<gene>
    <name evidence="2" type="ordered locus">DGo_PB0247</name>
</gene>
<dbReference type="OrthoDB" id="71904at2"/>
<geneLocation type="plasmid" evidence="2 3">
    <name>P2</name>
</geneLocation>
<dbReference type="PATRIC" id="fig|745776.4.peg.3601"/>
<evidence type="ECO:0000313" key="2">
    <source>
        <dbReference type="EMBL" id="AFD27516.1"/>
    </source>
</evidence>
<evidence type="ECO:0000313" key="3">
    <source>
        <dbReference type="Proteomes" id="UP000007575"/>
    </source>
</evidence>
<dbReference type="AlphaFoldDB" id="H8H1W9"/>
<sequence>MTFLRRYAAVLALSLLGSAGAADTLPPSIQAITQARREIIAVLPQVGSEAMAQALKTAAGKGTRVFLITERRTVKGGGYLLTVSHGPSSIRTYLYAGQISQPWVIVDGAWGLAGPGLDRSAGGDLQIFRDGATLQRLNTWARQVTKAGPIARPDLLKLRYSK</sequence>
<feature type="chain" id="PRO_5003612363" evidence="1">
    <location>
        <begin position="22"/>
        <end position="162"/>
    </location>
</feature>
<dbReference type="SUPFAM" id="SSF56024">
    <property type="entry name" value="Phospholipase D/nuclease"/>
    <property type="match status" value="1"/>
</dbReference>
<dbReference type="RefSeq" id="WP_014686611.1">
    <property type="nucleotide sequence ID" value="NC_017791.1"/>
</dbReference>
<keyword evidence="2" id="KW-0614">Plasmid</keyword>
<dbReference type="Proteomes" id="UP000007575">
    <property type="component" value="Plasmid P2"/>
</dbReference>
<reference evidence="2 3" key="1">
    <citation type="journal article" date="2012" name="PLoS ONE">
        <title>Genome sequence and transcriptome analysis of the radioresistant bacterium Deinococcus gobiensis: insights into the extreme environmental adaptations.</title>
        <authorList>
            <person name="Yuan M."/>
            <person name="Chen M."/>
            <person name="Zhang W."/>
            <person name="Lu W."/>
            <person name="Wang J."/>
            <person name="Yang M."/>
            <person name="Zhao P."/>
            <person name="Tang R."/>
            <person name="Li X."/>
            <person name="Hao Y."/>
            <person name="Zhou Z."/>
            <person name="Zhan Y."/>
            <person name="Yu H."/>
            <person name="Teng C."/>
            <person name="Yan Y."/>
            <person name="Ping S."/>
            <person name="Wang Y."/>
            <person name="Lin M."/>
        </authorList>
    </citation>
    <scope>NUCLEOTIDE SEQUENCE [LARGE SCALE GENOMIC DNA]</scope>
    <source>
        <strain evidence="3">DSM 21396 / JCM 16679 / CGMCC 1.7299 / I-0</strain>
        <plasmid evidence="2">P2</plasmid>
    </source>
</reference>
<protein>
    <submittedName>
        <fullName evidence="2">Uncharacterized protein</fullName>
    </submittedName>
</protein>
<keyword evidence="1" id="KW-0732">Signal</keyword>
<dbReference type="HOGENOM" id="CLU_1632677_0_0_0"/>